<sequence>MSPRTTLSLAVLLALVVGYIYLVDRPQAQRAEHAKRLIQLSSADITTIALVSAKGEVGLSRRDAAHWDVTRPVHVPAAAFAVNSLLDTVTGVVPQRTLGSAGNLGEFGLDKPAAQITLGTARGQTVTIEIGKPSTVGTSSYARVQPGGTIYQIDTSTKDVLAKSATDLRQKTVADFANADVQKVRIVSPAGTLAVDRLGPDRWQIEGPHAWPADDFKITDLFFPLTTSEAKVFHDGATALAPYGLDHPAVTVDLTLRDRPEPLRILLNQRQKITYATVPGTPTVLELDASVQGKLAPETLSLVSRRVLPYNAQDLTSVAWRRGRQVLDVRRQGPGFTGGGLSDGDISSMFSAINLLDADRVEPLSAAPAGGPAFEIQTDGASDAKFLVQMYREAKGGWLAADPALALQYHLTATAFDGLPSSVKTFLGLVPPPAPAPKPQQAPKPPPKAPPKSK</sequence>
<proteinExistence type="predicted"/>
<dbReference type="Proteomes" id="UP000318093">
    <property type="component" value="Unassembled WGS sequence"/>
</dbReference>
<dbReference type="EMBL" id="VBAN01000010">
    <property type="protein sequence ID" value="TMI85433.1"/>
    <property type="molecule type" value="Genomic_DNA"/>
</dbReference>
<feature type="compositionally biased region" description="Pro residues" evidence="1">
    <location>
        <begin position="430"/>
        <end position="454"/>
    </location>
</feature>
<evidence type="ECO:0000256" key="1">
    <source>
        <dbReference type="SAM" id="MobiDB-lite"/>
    </source>
</evidence>
<feature type="domain" description="DUF4340" evidence="2">
    <location>
        <begin position="67"/>
        <end position="194"/>
    </location>
</feature>
<comment type="caution">
    <text evidence="3">The sequence shown here is derived from an EMBL/GenBank/DDBJ whole genome shotgun (WGS) entry which is preliminary data.</text>
</comment>
<dbReference type="Pfam" id="PF14238">
    <property type="entry name" value="DUF4340"/>
    <property type="match status" value="2"/>
</dbReference>
<feature type="region of interest" description="Disordered" evidence="1">
    <location>
        <begin position="429"/>
        <end position="454"/>
    </location>
</feature>
<reference evidence="3 4" key="1">
    <citation type="journal article" date="2019" name="Nat. Microbiol.">
        <title>Mediterranean grassland soil C-N compound turnover is dependent on rainfall and depth, and is mediated by genomically divergent microorganisms.</title>
        <authorList>
            <person name="Diamond S."/>
            <person name="Andeer P.F."/>
            <person name="Li Z."/>
            <person name="Crits-Christoph A."/>
            <person name="Burstein D."/>
            <person name="Anantharaman K."/>
            <person name="Lane K.R."/>
            <person name="Thomas B.C."/>
            <person name="Pan C."/>
            <person name="Northen T.R."/>
            <person name="Banfield J.F."/>
        </authorList>
    </citation>
    <scope>NUCLEOTIDE SEQUENCE [LARGE SCALE GENOMIC DNA]</scope>
    <source>
        <strain evidence="3">NP_6</strain>
    </source>
</reference>
<accession>A0A537JPH4</accession>
<dbReference type="InterPro" id="IPR025641">
    <property type="entry name" value="DUF4340"/>
</dbReference>
<dbReference type="AlphaFoldDB" id="A0A537JPH4"/>
<evidence type="ECO:0000259" key="2">
    <source>
        <dbReference type="Pfam" id="PF14238"/>
    </source>
</evidence>
<organism evidence="3 4">
    <name type="scientific">Candidatus Segetimicrobium genomatis</name>
    <dbReference type="NCBI Taxonomy" id="2569760"/>
    <lineage>
        <taxon>Bacteria</taxon>
        <taxon>Bacillati</taxon>
        <taxon>Candidatus Sysuimicrobiota</taxon>
        <taxon>Candidatus Sysuimicrobiia</taxon>
        <taxon>Candidatus Sysuimicrobiales</taxon>
        <taxon>Candidatus Segetimicrobiaceae</taxon>
        <taxon>Candidatus Segetimicrobium</taxon>
    </lineage>
</organism>
<protein>
    <submittedName>
        <fullName evidence="3">DUF4340 domain-containing protein</fullName>
    </submittedName>
</protein>
<name>A0A537JPH4_9BACT</name>
<feature type="domain" description="DUF4340" evidence="2">
    <location>
        <begin position="203"/>
        <end position="336"/>
    </location>
</feature>
<evidence type="ECO:0000313" key="3">
    <source>
        <dbReference type="EMBL" id="TMI85433.1"/>
    </source>
</evidence>
<gene>
    <name evidence="3" type="ORF">E6H03_00360</name>
</gene>
<evidence type="ECO:0000313" key="4">
    <source>
        <dbReference type="Proteomes" id="UP000318093"/>
    </source>
</evidence>